<accession>A0A4Q9GXK4</accession>
<dbReference type="EMBL" id="SIXI01000004">
    <property type="protein sequence ID" value="TBO30072.1"/>
    <property type="molecule type" value="Genomic_DNA"/>
</dbReference>
<keyword evidence="3" id="KW-1185">Reference proteome</keyword>
<reference evidence="2 3" key="1">
    <citation type="submission" date="2019-02" db="EMBL/GenBank/DDBJ databases">
        <title>Aquabacterium sp. strain KMB7.</title>
        <authorList>
            <person name="Chen W.-M."/>
        </authorList>
    </citation>
    <scope>NUCLEOTIDE SEQUENCE [LARGE SCALE GENOMIC DNA]</scope>
    <source>
        <strain evidence="2 3">KMB7</strain>
    </source>
</reference>
<proteinExistence type="predicted"/>
<evidence type="ECO:0000313" key="3">
    <source>
        <dbReference type="Proteomes" id="UP000292120"/>
    </source>
</evidence>
<organism evidence="2 3">
    <name type="scientific">Aquabacterium lacunae</name>
    <dbReference type="NCBI Taxonomy" id="2528630"/>
    <lineage>
        <taxon>Bacteria</taxon>
        <taxon>Pseudomonadati</taxon>
        <taxon>Pseudomonadota</taxon>
        <taxon>Betaproteobacteria</taxon>
        <taxon>Burkholderiales</taxon>
        <taxon>Aquabacterium</taxon>
    </lineage>
</organism>
<dbReference type="InterPro" id="IPR052340">
    <property type="entry name" value="RNase_Y/CdgJ"/>
</dbReference>
<dbReference type="RefSeq" id="WP_130968066.1">
    <property type="nucleotide sequence ID" value="NZ_SIXI01000004.1"/>
</dbReference>
<dbReference type="PANTHER" id="PTHR33525">
    <property type="match status" value="1"/>
</dbReference>
<protein>
    <submittedName>
        <fullName evidence="2">HDOD domain-containing protein</fullName>
    </submittedName>
</protein>
<dbReference type="PANTHER" id="PTHR33525:SF6">
    <property type="entry name" value="HDOD DOMAIN-CONTAINING PROTEIN"/>
    <property type="match status" value="1"/>
</dbReference>
<dbReference type="InterPro" id="IPR013976">
    <property type="entry name" value="HDOD"/>
</dbReference>
<dbReference type="PROSITE" id="PS51833">
    <property type="entry name" value="HDOD"/>
    <property type="match status" value="1"/>
</dbReference>
<sequence length="295" mass="32005">MTEAVAPSRLDAVQTELEQARKSATLQSLQIPPCPELLVRLREALSHAEPDLNEVARIATSDVAMSATLIKAANSPVYAQTLPVQTLGTALNVLGLDESAALMTRFLAAGAIKVPSNPSMQRFWERSAKRSAAMVYLSRAMPGIHADVAQTYGLFCHVGFPVMLQSVKGYAGTLVEAAARIDRPFIATENANHKTDHAVVGALVAKVWKLSPLVSSAIRLHHDLDLLRKGEAADADVINLIAAGLVAERLMRRHEGLPDDAEWLQHGEAALNWLFVGEQELATWEDELRDILDAV</sequence>
<dbReference type="Gene3D" id="1.10.3210.10">
    <property type="entry name" value="Hypothetical protein af1432"/>
    <property type="match status" value="1"/>
</dbReference>
<comment type="caution">
    <text evidence="2">The sequence shown here is derived from an EMBL/GenBank/DDBJ whole genome shotgun (WGS) entry which is preliminary data.</text>
</comment>
<name>A0A4Q9GXK4_9BURK</name>
<feature type="domain" description="HDOD" evidence="1">
    <location>
        <begin position="31"/>
        <end position="224"/>
    </location>
</feature>
<dbReference type="AlphaFoldDB" id="A0A4Q9GXK4"/>
<dbReference type="OrthoDB" id="9784953at2"/>
<evidence type="ECO:0000259" key="1">
    <source>
        <dbReference type="PROSITE" id="PS51833"/>
    </source>
</evidence>
<dbReference type="SUPFAM" id="SSF109604">
    <property type="entry name" value="HD-domain/PDEase-like"/>
    <property type="match status" value="1"/>
</dbReference>
<dbReference type="Pfam" id="PF08668">
    <property type="entry name" value="HDOD"/>
    <property type="match status" value="1"/>
</dbReference>
<gene>
    <name evidence="2" type="ORF">EYS42_10190</name>
</gene>
<evidence type="ECO:0000313" key="2">
    <source>
        <dbReference type="EMBL" id="TBO30072.1"/>
    </source>
</evidence>
<dbReference type="Proteomes" id="UP000292120">
    <property type="component" value="Unassembled WGS sequence"/>
</dbReference>